<dbReference type="InterPro" id="IPR050235">
    <property type="entry name" value="CK1_Ser-Thr_kinase"/>
</dbReference>
<sequence length="357" mass="41469">MTRERMSGTSSLSWIPSFGEVFRGWKINALIGSGRYGAVFIVQNVNTKKLGAMKVEDRFASEGMRRLKVEVLVMKDLKERGAKHCILCITYGRTAKFNYIVMPLVGPNLERLAVTCHDSFHYSRNYFSPYTILQIGLKTLNSIREMHRCHYVHRDVKPENFTIGYEKNELAEIFIIDFGMARKYAHQTGQHHRPRALAGFKGSYLYASVNALLENEQSRRDDMWSWFFMLVRFYSGKLPWSNLELPVGCTFQECLKLYASKKDESIKCKTELLQYCPNSFKLIMKRLDHYIHYRQPEYNYFISLLESEIRTLKQQGYSTDIDWLKLNLNESGPAFLSISETSDADGKQSSNQEQKGK</sequence>
<dbReference type="EMBL" id="KL363190">
    <property type="protein sequence ID" value="KFD57075.1"/>
    <property type="molecule type" value="Genomic_DNA"/>
</dbReference>
<keyword evidence="5" id="KW-1185">Reference proteome</keyword>
<organism evidence="3 5">
    <name type="scientific">Trichuris suis</name>
    <name type="common">pig whipworm</name>
    <dbReference type="NCBI Taxonomy" id="68888"/>
    <lineage>
        <taxon>Eukaryota</taxon>
        <taxon>Metazoa</taxon>
        <taxon>Ecdysozoa</taxon>
        <taxon>Nematoda</taxon>
        <taxon>Enoplea</taxon>
        <taxon>Dorylaimia</taxon>
        <taxon>Trichinellida</taxon>
        <taxon>Trichuridae</taxon>
        <taxon>Trichuris</taxon>
    </lineage>
</organism>
<dbReference type="Gene3D" id="1.10.510.10">
    <property type="entry name" value="Transferase(Phosphotransferase) domain 1"/>
    <property type="match status" value="1"/>
</dbReference>
<dbReference type="OrthoDB" id="248495at2759"/>
<dbReference type="Pfam" id="PF00069">
    <property type="entry name" value="Pkinase"/>
    <property type="match status" value="1"/>
</dbReference>
<dbReference type="PROSITE" id="PS50011">
    <property type="entry name" value="PROTEIN_KINASE_DOM"/>
    <property type="match status" value="1"/>
</dbReference>
<feature type="domain" description="Protein kinase" evidence="2">
    <location>
        <begin position="25"/>
        <end position="309"/>
    </location>
</feature>
<evidence type="ECO:0000313" key="3">
    <source>
        <dbReference type="EMBL" id="KFD57075.1"/>
    </source>
</evidence>
<proteinExistence type="predicted"/>
<dbReference type="AlphaFoldDB" id="A0A085MIM9"/>
<evidence type="ECO:0000313" key="5">
    <source>
        <dbReference type="Proteomes" id="UP000030764"/>
    </source>
</evidence>
<evidence type="ECO:0000256" key="1">
    <source>
        <dbReference type="ARBA" id="ARBA00012513"/>
    </source>
</evidence>
<evidence type="ECO:0000259" key="2">
    <source>
        <dbReference type="PROSITE" id="PS50011"/>
    </source>
</evidence>
<evidence type="ECO:0000313" key="4">
    <source>
        <dbReference type="EMBL" id="KFD69595.1"/>
    </source>
</evidence>
<dbReference type="SUPFAM" id="SSF56112">
    <property type="entry name" value="Protein kinase-like (PK-like)"/>
    <property type="match status" value="1"/>
</dbReference>
<gene>
    <name evidence="3" type="ORF">M513_01960</name>
    <name evidence="4" type="ORF">M514_01960</name>
</gene>
<dbReference type="InterPro" id="IPR000719">
    <property type="entry name" value="Prot_kinase_dom"/>
</dbReference>
<protein>
    <recommendedName>
        <fullName evidence="1">non-specific serine/threonine protein kinase</fullName>
        <ecNumber evidence="1">2.7.11.1</ecNumber>
    </recommendedName>
</protein>
<dbReference type="PANTHER" id="PTHR11909">
    <property type="entry name" value="CASEIN KINASE-RELATED"/>
    <property type="match status" value="1"/>
</dbReference>
<dbReference type="PROSITE" id="PS00108">
    <property type="entry name" value="PROTEIN_KINASE_ST"/>
    <property type="match status" value="1"/>
</dbReference>
<dbReference type="EMBL" id="KL367494">
    <property type="protein sequence ID" value="KFD69595.1"/>
    <property type="molecule type" value="Genomic_DNA"/>
</dbReference>
<reference evidence="3 5" key="1">
    <citation type="journal article" date="2014" name="Nat. Genet.">
        <title>Genome and transcriptome of the porcine whipworm Trichuris suis.</title>
        <authorList>
            <person name="Jex A.R."/>
            <person name="Nejsum P."/>
            <person name="Schwarz E.M."/>
            <person name="Hu L."/>
            <person name="Young N.D."/>
            <person name="Hall R.S."/>
            <person name="Korhonen P.K."/>
            <person name="Liao S."/>
            <person name="Thamsborg S."/>
            <person name="Xia J."/>
            <person name="Xu P."/>
            <person name="Wang S."/>
            <person name="Scheerlinck J.P."/>
            <person name="Hofmann A."/>
            <person name="Sternberg P.W."/>
            <person name="Wang J."/>
            <person name="Gasser R.B."/>
        </authorList>
    </citation>
    <scope>NUCLEOTIDE SEQUENCE [LARGE SCALE GENOMIC DNA]</scope>
    <source>
        <strain evidence="4">DCEP-RM93F</strain>
        <strain evidence="3">DCEP-RM93M</strain>
    </source>
</reference>
<dbReference type="InterPro" id="IPR011009">
    <property type="entry name" value="Kinase-like_dom_sf"/>
</dbReference>
<dbReference type="Proteomes" id="UP000030758">
    <property type="component" value="Unassembled WGS sequence"/>
</dbReference>
<accession>A0A085MIM9</accession>
<dbReference type="SMART" id="SM00220">
    <property type="entry name" value="S_TKc"/>
    <property type="match status" value="1"/>
</dbReference>
<name>A0A085MIM9_9BILA</name>
<dbReference type="GO" id="GO:0005524">
    <property type="term" value="F:ATP binding"/>
    <property type="evidence" value="ECO:0007669"/>
    <property type="project" value="InterPro"/>
</dbReference>
<dbReference type="EC" id="2.7.11.1" evidence="1"/>
<dbReference type="GO" id="GO:0004674">
    <property type="term" value="F:protein serine/threonine kinase activity"/>
    <property type="evidence" value="ECO:0007669"/>
    <property type="project" value="UniProtKB-EC"/>
</dbReference>
<dbReference type="InterPro" id="IPR008271">
    <property type="entry name" value="Ser/Thr_kinase_AS"/>
</dbReference>
<dbReference type="Proteomes" id="UP000030764">
    <property type="component" value="Unassembled WGS sequence"/>
</dbReference>